<reference evidence="2" key="1">
    <citation type="submission" date="2022-10" db="EMBL/GenBank/DDBJ databases">
        <title>The complete genomes of actinobacterial strains from the NBC collection.</title>
        <authorList>
            <person name="Joergensen T.S."/>
            <person name="Alvarez Arevalo M."/>
            <person name="Sterndorff E.B."/>
            <person name="Faurdal D."/>
            <person name="Vuksanovic O."/>
            <person name="Mourched A.-S."/>
            <person name="Charusanti P."/>
            <person name="Shaw S."/>
            <person name="Blin K."/>
            <person name="Weber T."/>
        </authorList>
    </citation>
    <scope>NUCLEOTIDE SEQUENCE</scope>
    <source>
        <strain evidence="2">NBC_00049</strain>
    </source>
</reference>
<feature type="domain" description="DUF5655" evidence="1">
    <location>
        <begin position="199"/>
        <end position="296"/>
    </location>
</feature>
<dbReference type="InterPro" id="IPR011856">
    <property type="entry name" value="tRNA_endonuc-like_dom_sf"/>
</dbReference>
<evidence type="ECO:0000259" key="1">
    <source>
        <dbReference type="Pfam" id="PF18899"/>
    </source>
</evidence>
<protein>
    <submittedName>
        <fullName evidence="2">DUF5655 domain-containing protein</fullName>
    </submittedName>
</protein>
<sequence length="298" mass="33189">MGVLRLRLFDVNGGGAVEITARPAELERHLQDVVEGNMELLLGVRFLASEYSTGPVHGGRIDSLGIDENGSPVVVEYKRGRDAGVITQGLFYLSWLVDHKAEFQHLVRDRLGDAAAAQVLWSAPRLICVAEDFTRYDVHAVREIRRSIDLVRYSYFGSDLLALEPVASVVADGAVRTDRRQRRAEPAGRAPSGAGVPDLRAALEELLLGLGDDVSRIDRKQYRAYRTLRNFACVSHGHQQEVVMTLRLSPKDFDLVPGFTRDVSEIGHHGTGDLEVRLRTDRDLRRAEPLLRQAYEAV</sequence>
<accession>A0AAU2JXD5</accession>
<proteinExistence type="predicted"/>
<organism evidence="2">
    <name type="scientific">Streptomyces sp. NBC_00049</name>
    <dbReference type="NCBI Taxonomy" id="2903617"/>
    <lineage>
        <taxon>Bacteria</taxon>
        <taxon>Bacillati</taxon>
        <taxon>Actinomycetota</taxon>
        <taxon>Actinomycetes</taxon>
        <taxon>Kitasatosporales</taxon>
        <taxon>Streptomycetaceae</taxon>
        <taxon>Streptomyces</taxon>
    </lineage>
</organism>
<name>A0AAU2JXD5_9ACTN</name>
<gene>
    <name evidence="2" type="ORF">OG327_31325</name>
</gene>
<dbReference type="Gene3D" id="3.40.1350.10">
    <property type="match status" value="1"/>
</dbReference>
<dbReference type="AlphaFoldDB" id="A0AAU2JXD5"/>
<dbReference type="GO" id="GO:0003676">
    <property type="term" value="F:nucleic acid binding"/>
    <property type="evidence" value="ECO:0007669"/>
    <property type="project" value="InterPro"/>
</dbReference>
<evidence type="ECO:0000313" key="2">
    <source>
        <dbReference type="EMBL" id="WTU77458.1"/>
    </source>
</evidence>
<dbReference type="InterPro" id="IPR043714">
    <property type="entry name" value="DUF5655"/>
</dbReference>
<dbReference type="Pfam" id="PF18899">
    <property type="entry name" value="DUF5655"/>
    <property type="match status" value="1"/>
</dbReference>
<dbReference type="EMBL" id="CP108264">
    <property type="protein sequence ID" value="WTU77458.1"/>
    <property type="molecule type" value="Genomic_DNA"/>
</dbReference>